<dbReference type="PANTHER" id="PTHR40763">
    <property type="entry name" value="MEMBRANE PROTEIN-RELATED"/>
    <property type="match status" value="1"/>
</dbReference>
<comment type="caution">
    <text evidence="3">The sequence shown here is derived from an EMBL/GenBank/DDBJ whole genome shotgun (WGS) entry which is preliminary data.</text>
</comment>
<evidence type="ECO:0000313" key="4">
    <source>
        <dbReference type="Proteomes" id="UP001166304"/>
    </source>
</evidence>
<feature type="transmembrane region" description="Helical" evidence="1">
    <location>
        <begin position="82"/>
        <end position="103"/>
    </location>
</feature>
<dbReference type="RefSeq" id="WP_162412719.1">
    <property type="nucleotide sequence ID" value="NZ_JAHQXE010000002.1"/>
</dbReference>
<proteinExistence type="predicted"/>
<evidence type="ECO:0000256" key="1">
    <source>
        <dbReference type="SAM" id="Phobius"/>
    </source>
</evidence>
<dbReference type="Pfam" id="PF22570">
    <property type="entry name" value="LiaF-TM"/>
    <property type="match status" value="1"/>
</dbReference>
<evidence type="ECO:0000313" key="3">
    <source>
        <dbReference type="EMBL" id="MBV0901512.1"/>
    </source>
</evidence>
<organism evidence="3 4">
    <name type="scientific">Haloarcula salina</name>
    <dbReference type="NCBI Taxonomy" id="1429914"/>
    <lineage>
        <taxon>Archaea</taxon>
        <taxon>Methanobacteriati</taxon>
        <taxon>Methanobacteriota</taxon>
        <taxon>Stenosarchaea group</taxon>
        <taxon>Halobacteria</taxon>
        <taxon>Halobacteriales</taxon>
        <taxon>Haloarculaceae</taxon>
        <taxon>Haloarcula</taxon>
    </lineage>
</organism>
<accession>A0AA41KEZ3</accession>
<feature type="domain" description="LiaF transmembrane" evidence="2">
    <location>
        <begin position="12"/>
        <end position="108"/>
    </location>
</feature>
<gene>
    <name evidence="3" type="ORF">KTS37_06885</name>
</gene>
<keyword evidence="1" id="KW-1133">Transmembrane helix</keyword>
<reference evidence="3" key="1">
    <citation type="submission" date="2021-06" db="EMBL/GenBank/DDBJ databases">
        <title>New haloarchaea isolates fom saline soil.</title>
        <authorList>
            <person name="Duran-Viseras A."/>
            <person name="Sanchez-Porro C.S."/>
            <person name="Ventosa A."/>
        </authorList>
    </citation>
    <scope>NUCLEOTIDE SEQUENCE</scope>
    <source>
        <strain evidence="3">JCM 18369</strain>
    </source>
</reference>
<evidence type="ECO:0000259" key="2">
    <source>
        <dbReference type="Pfam" id="PF22570"/>
    </source>
</evidence>
<keyword evidence="4" id="KW-1185">Reference proteome</keyword>
<protein>
    <recommendedName>
        <fullName evidence="2">LiaF transmembrane domain-containing protein</fullName>
    </recommendedName>
</protein>
<keyword evidence="1" id="KW-0472">Membrane</keyword>
<sequence>MSRRRLTAQTLLGGIVVLIGLALLGRSTGLFDLGALFVYVPSLFVLLGLYALVTGGLRNLVGPLLVVLVAGAWQLVALDLLAASAVVQFWPLLIVLFGLSLLLGQYRAKARAEQSDHVLLFAFFGGSERRVTADAFRSADLTALFGGIELDLRDAGIADAPAHVSTTTIFGGTEIRVPREWNVRIDVLPLFGAAEDSRPRADDEHDEVDLVVTGFVAFGGLELLD</sequence>
<name>A0AA41KEZ3_9EURY</name>
<feature type="transmembrane region" description="Helical" evidence="1">
    <location>
        <begin position="34"/>
        <end position="53"/>
    </location>
</feature>
<dbReference type="EMBL" id="JAHQXE010000002">
    <property type="protein sequence ID" value="MBV0901512.1"/>
    <property type="molecule type" value="Genomic_DNA"/>
</dbReference>
<dbReference type="Proteomes" id="UP001166304">
    <property type="component" value="Unassembled WGS sequence"/>
</dbReference>
<feature type="transmembrane region" description="Helical" evidence="1">
    <location>
        <begin position="60"/>
        <end position="76"/>
    </location>
</feature>
<dbReference type="PANTHER" id="PTHR40763:SF5">
    <property type="entry name" value="MEMBRANE PROTEIN"/>
    <property type="match status" value="1"/>
</dbReference>
<dbReference type="AlphaFoldDB" id="A0AA41KEZ3"/>
<keyword evidence="1" id="KW-0812">Transmembrane</keyword>
<dbReference type="InterPro" id="IPR054331">
    <property type="entry name" value="LiaF_TM"/>
</dbReference>